<dbReference type="InterPro" id="IPR007197">
    <property type="entry name" value="rSAM"/>
</dbReference>
<evidence type="ECO:0000256" key="3">
    <source>
        <dbReference type="ARBA" id="ARBA00022691"/>
    </source>
</evidence>
<keyword evidence="9" id="KW-1185">Reference proteome</keyword>
<comment type="cofactor">
    <cofactor evidence="1">
        <name>[4Fe-4S] cluster</name>
        <dbReference type="ChEBI" id="CHEBI:49883"/>
    </cofactor>
</comment>
<accession>A0A1B9F7G2</accession>
<keyword evidence="2" id="KW-0004">4Fe-4S</keyword>
<gene>
    <name evidence="8" type="ORF">DBT_0777</name>
</gene>
<reference evidence="8 9" key="1">
    <citation type="submission" date="2016-06" db="EMBL/GenBank/DDBJ databases">
        <title>Respiratory ammonification of nitrate coupled to the oxidation of elemental sulfur in deep-sea autotrophic thermophilic bacteria.</title>
        <authorList>
            <person name="Slobodkina G.B."/>
            <person name="Mardanov A.V."/>
            <person name="Ravin N.V."/>
            <person name="Frolova A.A."/>
            <person name="Viryasiv M.B."/>
            <person name="Chernyh N.A."/>
            <person name="Bonch-Osmolovskaya E.A."/>
            <person name="Slobodkin A.I."/>
        </authorList>
    </citation>
    <scope>NUCLEOTIDE SEQUENCE [LARGE SCALE GENOMIC DNA]</scope>
    <source>
        <strain evidence="8 9">S69</strain>
    </source>
</reference>
<dbReference type="InterPro" id="IPR006638">
    <property type="entry name" value="Elp3/MiaA/NifB-like_rSAM"/>
</dbReference>
<dbReference type="SFLD" id="SFLDS00029">
    <property type="entry name" value="Radical_SAM"/>
    <property type="match status" value="1"/>
</dbReference>
<dbReference type="InterPro" id="IPR023404">
    <property type="entry name" value="rSAM_horseshoe"/>
</dbReference>
<dbReference type="SUPFAM" id="SSF102114">
    <property type="entry name" value="Radical SAM enzymes"/>
    <property type="match status" value="1"/>
</dbReference>
<evidence type="ECO:0000256" key="5">
    <source>
        <dbReference type="ARBA" id="ARBA00023004"/>
    </source>
</evidence>
<dbReference type="InterPro" id="IPR013704">
    <property type="entry name" value="UPF0313_N"/>
</dbReference>
<dbReference type="InterPro" id="IPR020612">
    <property type="entry name" value="Methylthiotransferase_CS"/>
</dbReference>
<dbReference type="AlphaFoldDB" id="A0A1B9F7G2"/>
<dbReference type="SMART" id="SM00729">
    <property type="entry name" value="Elp3"/>
    <property type="match status" value="1"/>
</dbReference>
<keyword evidence="6" id="KW-0411">Iron-sulfur</keyword>
<dbReference type="PANTHER" id="PTHR32331:SF0">
    <property type="entry name" value="UPF0313 PROTEIN YGIQ"/>
    <property type="match status" value="1"/>
</dbReference>
<evidence type="ECO:0000313" key="9">
    <source>
        <dbReference type="Proteomes" id="UP000093080"/>
    </source>
</evidence>
<dbReference type="Proteomes" id="UP000093080">
    <property type="component" value="Unassembled WGS sequence"/>
</dbReference>
<protein>
    <submittedName>
        <fullName evidence="8">Putative radical SAM protein YgiQ</fullName>
    </submittedName>
</protein>
<name>A0A1B9F7G2_9BACT</name>
<dbReference type="Gene3D" id="3.80.30.20">
    <property type="entry name" value="tm_1862 like domain"/>
    <property type="match status" value="1"/>
</dbReference>
<dbReference type="SFLD" id="SFLDG01082">
    <property type="entry name" value="B12-binding_domain_containing"/>
    <property type="match status" value="1"/>
</dbReference>
<evidence type="ECO:0000256" key="2">
    <source>
        <dbReference type="ARBA" id="ARBA00022485"/>
    </source>
</evidence>
<proteinExistence type="predicted"/>
<dbReference type="Pfam" id="PF08497">
    <property type="entry name" value="Radical_SAM_N"/>
    <property type="match status" value="1"/>
</dbReference>
<dbReference type="NCBIfam" id="TIGR03904">
    <property type="entry name" value="SAM_YgiQ"/>
    <property type="match status" value="1"/>
</dbReference>
<dbReference type="GO" id="GO:0051539">
    <property type="term" value="F:4 iron, 4 sulfur cluster binding"/>
    <property type="evidence" value="ECO:0007669"/>
    <property type="project" value="UniProtKB-KW"/>
</dbReference>
<evidence type="ECO:0000256" key="1">
    <source>
        <dbReference type="ARBA" id="ARBA00001966"/>
    </source>
</evidence>
<dbReference type="SFLD" id="SFLDG01069">
    <property type="entry name" value="UPF0313"/>
    <property type="match status" value="1"/>
</dbReference>
<feature type="domain" description="Radical SAM core" evidence="7">
    <location>
        <begin position="263"/>
        <end position="539"/>
    </location>
</feature>
<keyword evidence="4" id="KW-0479">Metal-binding</keyword>
<evidence type="ECO:0000256" key="6">
    <source>
        <dbReference type="ARBA" id="ARBA00023014"/>
    </source>
</evidence>
<dbReference type="GO" id="GO:0003824">
    <property type="term" value="F:catalytic activity"/>
    <property type="evidence" value="ECO:0007669"/>
    <property type="project" value="InterPro"/>
</dbReference>
<evidence type="ECO:0000259" key="7">
    <source>
        <dbReference type="PROSITE" id="PS51918"/>
    </source>
</evidence>
<dbReference type="PANTHER" id="PTHR32331">
    <property type="entry name" value="UPF0313 PROTEIN YGIQ"/>
    <property type="match status" value="1"/>
</dbReference>
<dbReference type="InterPro" id="IPR022946">
    <property type="entry name" value="UPF0313"/>
</dbReference>
<evidence type="ECO:0000256" key="4">
    <source>
        <dbReference type="ARBA" id="ARBA00022723"/>
    </source>
</evidence>
<keyword evidence="5" id="KW-0408">Iron</keyword>
<keyword evidence="3" id="KW-0949">S-adenosyl-L-methionine</keyword>
<dbReference type="PROSITE" id="PS51918">
    <property type="entry name" value="RADICAL_SAM"/>
    <property type="match status" value="1"/>
</dbReference>
<dbReference type="Pfam" id="PF04055">
    <property type="entry name" value="Radical_SAM"/>
    <property type="match status" value="1"/>
</dbReference>
<dbReference type="EMBL" id="MAGO01000003">
    <property type="protein sequence ID" value="OCC15852.1"/>
    <property type="molecule type" value="Genomic_DNA"/>
</dbReference>
<evidence type="ECO:0000313" key="8">
    <source>
        <dbReference type="EMBL" id="OCC15852.1"/>
    </source>
</evidence>
<dbReference type="STRING" id="1156395.DBT_0777"/>
<organism evidence="8 9">
    <name type="scientific">Dissulfuribacter thermophilus</name>
    <dbReference type="NCBI Taxonomy" id="1156395"/>
    <lineage>
        <taxon>Bacteria</taxon>
        <taxon>Pseudomonadati</taxon>
        <taxon>Thermodesulfobacteriota</taxon>
        <taxon>Dissulfuribacteria</taxon>
        <taxon>Dissulfuribacterales</taxon>
        <taxon>Dissulfuribacteraceae</taxon>
        <taxon>Dissulfuribacter</taxon>
    </lineage>
</organism>
<dbReference type="PROSITE" id="PS01278">
    <property type="entry name" value="MTTASE_RADICAL"/>
    <property type="match status" value="1"/>
</dbReference>
<dbReference type="InterPro" id="IPR058240">
    <property type="entry name" value="rSAM_sf"/>
</dbReference>
<sequence>MIGRLLEKNGLKVAVLSQPRHQDPEDFRRFGRPRLFFGITSGNLDSICSNYTGNARVRQKDVYSPFGNPYFGRQRQRQNRRRPDRACIRYTQLAKEAYKDAIVVLGGIEASLRRFTHYDYQQEALRSSILTDSKADILVYGMGERAILEIAKRLLLGKDLFGIKGTCIPLSDKKATKLVKAKTAVVLPPFEKIVKEPALFLEAELIVDRHSRSFSTVPVLQRQKANWVLQEPPQAPLSAKELDELYSLPFMRLAHPRYPDVPASRMIRNSVTIIRGCPGNCSFCAINRHQGTQVYWRSIDSIIKELETIKDTPAFDGVITDLGGPTANLFGATCALNPNESNGIGKGICKRHDCLYPTPCKNLRIDEDAFLELLKEVKKIKGIKRIFISSGLRMELLLRTPRLCREIFENHMPGRIKIAPEHTEDEVLELMHKPTGKLLEEFLLFTRSLGLKGKKRPRFSAYFISAHPGCGAEHMKRACEKIKRFALDRIEVQDFTATPGTISTAMYVSGLHRDRLCPIFVPKKRGERKEQRNIIMGCAK</sequence>
<dbReference type="GO" id="GO:0046872">
    <property type="term" value="F:metal ion binding"/>
    <property type="evidence" value="ECO:0007669"/>
    <property type="project" value="UniProtKB-KW"/>
</dbReference>
<comment type="caution">
    <text evidence="8">The sequence shown here is derived from an EMBL/GenBank/DDBJ whole genome shotgun (WGS) entry which is preliminary data.</text>
</comment>